<dbReference type="RefSeq" id="WP_073539908.1">
    <property type="nucleotide sequence ID" value="NZ_CP018335.1"/>
</dbReference>
<gene>
    <name evidence="2" type="ORF">BS101_16995</name>
</gene>
<reference evidence="2 3" key="1">
    <citation type="submission" date="2016-12" db="EMBL/GenBank/DDBJ databases">
        <title>Complete genome sequence of Clostridium kluyveri JZZ isolated from the pit mud of a Chinese flavor liquor-making factory.</title>
        <authorList>
            <person name="Wang Y."/>
        </authorList>
    </citation>
    <scope>NUCLEOTIDE SEQUENCE [LARGE SCALE GENOMIC DNA]</scope>
    <source>
        <strain evidence="2 3">JZZ</strain>
    </source>
</reference>
<sequence length="348" mass="38159">MKKLIKSKRNLALLISILLILLVAIFVKQIFWNSSYSSSEYKFSVQLFDKIIKAQSEGSTAELTKDEVNQIICLYFKEYRKGDLIVKSVEAEPENDSMRFYVPVSYKGFNVLMNSQGNISINDGKLKYTPEYFKAGKITLPKSYILEKLSQKLKNGADVEGNSIAINIKELPVGIKSISVKDKKLLVTLEKREFNIEDMLKGKLSSIKNFIGDSSAIKESSSYTKINSGSNTSKVNEKSTEEDTESKNDTGASSPVSSQKQQALDNVVGGLNAASASVSTGAQKAVISQMISVVSSMKDSSYNPYSEESSVRAAYGQLSQAEKTELKAAVFSNVDTSQASILANMISN</sequence>
<dbReference type="EMBL" id="CP018335">
    <property type="protein sequence ID" value="APM40309.1"/>
    <property type="molecule type" value="Genomic_DNA"/>
</dbReference>
<feature type="region of interest" description="Disordered" evidence="1">
    <location>
        <begin position="222"/>
        <end position="261"/>
    </location>
</feature>
<organism evidence="2 3">
    <name type="scientific">Clostridium kluyveri</name>
    <dbReference type="NCBI Taxonomy" id="1534"/>
    <lineage>
        <taxon>Bacteria</taxon>
        <taxon>Bacillati</taxon>
        <taxon>Bacillota</taxon>
        <taxon>Clostridia</taxon>
        <taxon>Eubacteriales</taxon>
        <taxon>Clostridiaceae</taxon>
        <taxon>Clostridium</taxon>
    </lineage>
</organism>
<accession>A0A1L5FBD0</accession>
<evidence type="ECO:0000313" key="3">
    <source>
        <dbReference type="Proteomes" id="UP000184604"/>
    </source>
</evidence>
<protein>
    <submittedName>
        <fullName evidence="2">DUF2140 domain-containing protein</fullName>
    </submittedName>
</protein>
<feature type="compositionally biased region" description="Basic and acidic residues" evidence="1">
    <location>
        <begin position="235"/>
        <end position="248"/>
    </location>
</feature>
<evidence type="ECO:0000313" key="2">
    <source>
        <dbReference type="EMBL" id="APM40309.1"/>
    </source>
</evidence>
<proteinExistence type="predicted"/>
<feature type="compositionally biased region" description="Polar residues" evidence="1">
    <location>
        <begin position="249"/>
        <end position="261"/>
    </location>
</feature>
<feature type="compositionally biased region" description="Polar residues" evidence="1">
    <location>
        <begin position="222"/>
        <end position="234"/>
    </location>
</feature>
<evidence type="ECO:0000256" key="1">
    <source>
        <dbReference type="SAM" id="MobiDB-lite"/>
    </source>
</evidence>
<dbReference type="AlphaFoldDB" id="A0A1L5FBD0"/>
<name>A0A1L5FBD0_CLOKL</name>
<dbReference type="Proteomes" id="UP000184604">
    <property type="component" value="Chromosome"/>
</dbReference>
<dbReference type="OrthoDB" id="1894053at2"/>